<feature type="transmembrane region" description="Helical" evidence="1">
    <location>
        <begin position="479"/>
        <end position="499"/>
    </location>
</feature>
<feature type="transmembrane region" description="Helical" evidence="1">
    <location>
        <begin position="252"/>
        <end position="272"/>
    </location>
</feature>
<feature type="transmembrane region" description="Helical" evidence="1">
    <location>
        <begin position="394"/>
        <end position="411"/>
    </location>
</feature>
<gene>
    <name evidence="2" type="ORF">BSF38_03278</name>
</gene>
<keyword evidence="1" id="KW-0472">Membrane</keyword>
<protein>
    <submittedName>
        <fullName evidence="2">Uncharacterized protein</fullName>
    </submittedName>
</protein>
<reference evidence="3" key="1">
    <citation type="submission" date="2016-12" db="EMBL/GenBank/DDBJ databases">
        <title>Comparative genomics of four Isosphaeraceae planctomycetes: a common pool of plasmids and glycoside hydrolase genes.</title>
        <authorList>
            <person name="Ivanova A."/>
        </authorList>
    </citation>
    <scope>NUCLEOTIDE SEQUENCE [LARGE SCALE GENOMIC DNA]</scope>
    <source>
        <strain evidence="3">PX4</strain>
    </source>
</reference>
<feature type="transmembrane region" description="Helical" evidence="1">
    <location>
        <begin position="54"/>
        <end position="74"/>
    </location>
</feature>
<feature type="transmembrane region" description="Helical" evidence="1">
    <location>
        <begin position="172"/>
        <end position="192"/>
    </location>
</feature>
<evidence type="ECO:0000313" key="3">
    <source>
        <dbReference type="Proteomes" id="UP000186309"/>
    </source>
</evidence>
<evidence type="ECO:0000313" key="2">
    <source>
        <dbReference type="EMBL" id="APW61750.1"/>
    </source>
</evidence>
<dbReference type="STRING" id="1387353.BSF38_03278"/>
<feature type="transmembrane region" description="Helical" evidence="1">
    <location>
        <begin position="147"/>
        <end position="166"/>
    </location>
</feature>
<feature type="transmembrane region" description="Helical" evidence="1">
    <location>
        <begin position="537"/>
        <end position="554"/>
    </location>
</feature>
<feature type="transmembrane region" description="Helical" evidence="1">
    <location>
        <begin position="86"/>
        <end position="102"/>
    </location>
</feature>
<keyword evidence="3" id="KW-1185">Reference proteome</keyword>
<feature type="transmembrane region" description="Helical" evidence="1">
    <location>
        <begin position="504"/>
        <end position="525"/>
    </location>
</feature>
<feature type="transmembrane region" description="Helical" evidence="1">
    <location>
        <begin position="284"/>
        <end position="300"/>
    </location>
</feature>
<dbReference type="EMBL" id="CP019082">
    <property type="protein sequence ID" value="APW61750.1"/>
    <property type="molecule type" value="Genomic_DNA"/>
</dbReference>
<organism evidence="2 3">
    <name type="scientific">Paludisphaera borealis</name>
    <dbReference type="NCBI Taxonomy" id="1387353"/>
    <lineage>
        <taxon>Bacteria</taxon>
        <taxon>Pseudomonadati</taxon>
        <taxon>Planctomycetota</taxon>
        <taxon>Planctomycetia</taxon>
        <taxon>Isosphaerales</taxon>
        <taxon>Isosphaeraceae</taxon>
        <taxon>Paludisphaera</taxon>
    </lineage>
</organism>
<feature type="transmembrane region" description="Helical" evidence="1">
    <location>
        <begin position="114"/>
        <end position="135"/>
    </location>
</feature>
<sequence length="579" mass="63002">MGPQMHAPARPQRARRSLLRRLYTSNPFYVISADLVFIGLRMSFDTSGRTFETGAFMIALLGYTLLLATTACVLMRLGEVWDDVRTILLLVVAMFLAISVTFDETLARNPRLGVLFYVGGLSFAVAVSEGMLRGVRLRLPAGFRVPYYLILAVFFLYPVALTPLLADADDPRLQWMLFGFSTAAAVAFASLIPAIRRGPEYVADNGSPWRYPLYPWVLFGLLALAVCGRAYYLCISLHFVDRSYNVGNSDNIFGPYFLVPFLLVLDVLVLEAGLVSRNGKTQRAAIFALPGIVALAAIGGRPDPIYRGFLAMFEQGMHGTPVDLALVGAMAFCGYAARRRVPLALGGLTASLFALAVADPGAWASGRLEAVRPIPLLAASALEFVLAWRRRESLRALIGAAGLIAVVAIGLDRAGWGSFVQGVVVFHLVIASFMAIGVLFDDDELARHLRQVGGLGLGLACIVASWSDPAAFARFHAPAGWIALYPFVVVVVLVVYGVLTRDRLYPAVGMAGLASWIGGAGWRTYIELRRSIVGLDWISWGLAFFFAAAAISLRKSGVLDRRRRSATIKDVDPTWTRLD</sequence>
<keyword evidence="1" id="KW-0812">Transmembrane</keyword>
<dbReference type="RefSeq" id="WP_145952167.1">
    <property type="nucleotide sequence ID" value="NZ_CP019082.1"/>
</dbReference>
<feature type="transmembrane region" description="Helical" evidence="1">
    <location>
        <begin position="213"/>
        <end position="232"/>
    </location>
</feature>
<feature type="transmembrane region" description="Helical" evidence="1">
    <location>
        <begin position="344"/>
        <end position="364"/>
    </location>
</feature>
<feature type="transmembrane region" description="Helical" evidence="1">
    <location>
        <begin position="320"/>
        <end position="337"/>
    </location>
</feature>
<accession>A0A1U7CS25</accession>
<dbReference type="OrthoDB" id="213779at2"/>
<keyword evidence="1" id="KW-1133">Transmembrane helix</keyword>
<feature type="transmembrane region" description="Helical" evidence="1">
    <location>
        <begin position="21"/>
        <end position="42"/>
    </location>
</feature>
<evidence type="ECO:0000256" key="1">
    <source>
        <dbReference type="SAM" id="Phobius"/>
    </source>
</evidence>
<dbReference type="AlphaFoldDB" id="A0A1U7CS25"/>
<dbReference type="KEGG" id="pbor:BSF38_03278"/>
<proteinExistence type="predicted"/>
<name>A0A1U7CS25_9BACT</name>
<dbReference type="Proteomes" id="UP000186309">
    <property type="component" value="Chromosome"/>
</dbReference>
<feature type="transmembrane region" description="Helical" evidence="1">
    <location>
        <begin position="417"/>
        <end position="440"/>
    </location>
</feature>